<dbReference type="PRINTS" id="PR01713">
    <property type="entry name" value="NUCEPIMERASE"/>
</dbReference>
<name>T0XY90_9ZZZZ</name>
<dbReference type="InterPro" id="IPR036291">
    <property type="entry name" value="NAD(P)-bd_dom_sf"/>
</dbReference>
<dbReference type="PANTHER" id="PTHR43574">
    <property type="entry name" value="EPIMERASE-RELATED"/>
    <property type="match status" value="1"/>
</dbReference>
<dbReference type="Gene3D" id="3.40.50.720">
    <property type="entry name" value="NAD(P)-binding Rossmann-like Domain"/>
    <property type="match status" value="1"/>
</dbReference>
<feature type="domain" description="NAD-dependent epimerase/dehydratase" evidence="2">
    <location>
        <begin position="5"/>
        <end position="233"/>
    </location>
</feature>
<keyword evidence="1" id="KW-0520">NAD</keyword>
<proteinExistence type="predicted"/>
<reference evidence="3" key="2">
    <citation type="journal article" date="2014" name="ISME J.">
        <title>Microbial stratification in low pH oxic and suboxic macroscopic growths along an acid mine drainage.</title>
        <authorList>
            <person name="Mendez-Garcia C."/>
            <person name="Mesa V."/>
            <person name="Sprenger R.R."/>
            <person name="Richter M."/>
            <person name="Diez M.S."/>
            <person name="Solano J."/>
            <person name="Bargiela R."/>
            <person name="Golyshina O.V."/>
            <person name="Manteca A."/>
            <person name="Ramos J.L."/>
            <person name="Gallego J.R."/>
            <person name="Llorente I."/>
            <person name="Martins Dos Santos V.A."/>
            <person name="Jensen O.N."/>
            <person name="Pelaez A.I."/>
            <person name="Sanchez J."/>
            <person name="Ferrer M."/>
        </authorList>
    </citation>
    <scope>NUCLEOTIDE SEQUENCE</scope>
</reference>
<organism evidence="3">
    <name type="scientific">mine drainage metagenome</name>
    <dbReference type="NCBI Taxonomy" id="410659"/>
    <lineage>
        <taxon>unclassified sequences</taxon>
        <taxon>metagenomes</taxon>
        <taxon>ecological metagenomes</taxon>
    </lineage>
</organism>
<evidence type="ECO:0000256" key="1">
    <source>
        <dbReference type="ARBA" id="ARBA00023027"/>
    </source>
</evidence>
<evidence type="ECO:0000259" key="2">
    <source>
        <dbReference type="Pfam" id="PF01370"/>
    </source>
</evidence>
<dbReference type="AlphaFoldDB" id="T0XY90"/>
<dbReference type="SUPFAM" id="SSF51735">
    <property type="entry name" value="NAD(P)-binding Rossmann-fold domains"/>
    <property type="match status" value="1"/>
</dbReference>
<accession>T0XY90</accession>
<sequence length="272" mass="30270">MYDSIVTGCAGFIGSHLTDRLLERGDRVLGIDSFEDYYSATQKERNLTAARTRPNFTFLRADVREAPWRTLLAPDTKVFHLAAQPGVRGSWGERFRAYVDNNVLATQVILEALAGAAAPSRFIYASSSSIYGETADGPTSEESTPGPVSPYGMTKLAGEHLARLYGHVRGLSTVSLRFFTVYGPRQRPDMAFHRFFRAALAKEPIQVYGDGHQVRDFTYVDDIVAGIVAAGDAHVDRDLFNRGRRRPRSLDTAIRYIEETVGEAIATQRFDR</sequence>
<gene>
    <name evidence="3" type="ORF">B2A_15126</name>
</gene>
<dbReference type="Gene3D" id="3.90.25.10">
    <property type="entry name" value="UDP-galactose 4-epimerase, domain 1"/>
    <property type="match status" value="1"/>
</dbReference>
<comment type="caution">
    <text evidence="3">The sequence shown here is derived from an EMBL/GenBank/DDBJ whole genome shotgun (WGS) entry which is preliminary data.</text>
</comment>
<evidence type="ECO:0000313" key="3">
    <source>
        <dbReference type="EMBL" id="EQD27741.1"/>
    </source>
</evidence>
<dbReference type="EMBL" id="AUZZ01011006">
    <property type="protein sequence ID" value="EQD27741.1"/>
    <property type="molecule type" value="Genomic_DNA"/>
</dbReference>
<dbReference type="InterPro" id="IPR001509">
    <property type="entry name" value="Epimerase_deHydtase"/>
</dbReference>
<reference evidence="3" key="1">
    <citation type="submission" date="2013-08" db="EMBL/GenBank/DDBJ databases">
        <authorList>
            <person name="Mendez C."/>
            <person name="Richter M."/>
            <person name="Ferrer M."/>
            <person name="Sanchez J."/>
        </authorList>
    </citation>
    <scope>NUCLEOTIDE SEQUENCE</scope>
</reference>
<protein>
    <submittedName>
        <fullName evidence="3">Nucleotide sugar epimerase</fullName>
    </submittedName>
</protein>
<feature type="non-terminal residue" evidence="3">
    <location>
        <position position="272"/>
    </location>
</feature>
<dbReference type="Pfam" id="PF01370">
    <property type="entry name" value="Epimerase"/>
    <property type="match status" value="1"/>
</dbReference>